<dbReference type="InterPro" id="IPR025051">
    <property type="entry name" value="DUF3990"/>
</dbReference>
<evidence type="ECO:0008006" key="3">
    <source>
        <dbReference type="Google" id="ProtNLM"/>
    </source>
</evidence>
<evidence type="ECO:0000313" key="1">
    <source>
        <dbReference type="EMBL" id="KSU79747.1"/>
    </source>
</evidence>
<dbReference type="RefSeq" id="WP_061975449.1">
    <property type="nucleotide sequence ID" value="NZ_FMAV01000006.1"/>
</dbReference>
<organism evidence="1 2">
    <name type="scientific">Fictibacillus enclensis</name>
    <dbReference type="NCBI Taxonomy" id="1017270"/>
    <lineage>
        <taxon>Bacteria</taxon>
        <taxon>Bacillati</taxon>
        <taxon>Bacillota</taxon>
        <taxon>Bacilli</taxon>
        <taxon>Bacillales</taxon>
        <taxon>Fictibacillaceae</taxon>
        <taxon>Fictibacillus</taxon>
    </lineage>
</organism>
<sequence>MVRIEEIINPDTKLYHATTSNYVKSLFDGIQISKCDTQTDFGQGFYLTTNLKQAKKWAFTKENEHNRTEEKKQIKQRTSYANYVKGVIVVYNMRLQGITPFEFNTHVFPTADLRWGDFVYRNRSFIDHPQFNNRNKDIDIVYGPLADGNGLMGMIDDVDNGEMEVPDFYNNILSEHYVLNGFDQLSVHTPRAIETLLWKEVILPHELRRKQKTRIRG</sequence>
<accession>A0A0V8IY69</accession>
<dbReference type="EMBL" id="LNQN01000008">
    <property type="protein sequence ID" value="KSU79747.1"/>
    <property type="molecule type" value="Genomic_DNA"/>
</dbReference>
<dbReference type="SUPFAM" id="SSF56399">
    <property type="entry name" value="ADP-ribosylation"/>
    <property type="match status" value="1"/>
</dbReference>
<gene>
    <name evidence="1" type="ORF">AS030_21075</name>
</gene>
<dbReference type="OrthoDB" id="9813772at2"/>
<dbReference type="AlphaFoldDB" id="A0A0V8IY69"/>
<dbReference type="Proteomes" id="UP000054099">
    <property type="component" value="Unassembled WGS sequence"/>
</dbReference>
<proteinExistence type="predicted"/>
<reference evidence="1 2" key="1">
    <citation type="journal article" date="2014" name="Antonie Van Leeuwenhoek">
        <title>Fictibacillus enclensis sp. nov., isolated from marine sediment.</title>
        <authorList>
            <person name="Dastager S.G."/>
            <person name="Mawlankar R."/>
            <person name="Srinivasan K."/>
            <person name="Tang S.K."/>
            <person name="Lee J.C."/>
            <person name="Ramana V.V."/>
            <person name="Shouche Y.S."/>
        </authorList>
    </citation>
    <scope>NUCLEOTIDE SEQUENCE [LARGE SCALE GENOMIC DNA]</scope>
    <source>
        <strain evidence="1 2">NIO-1003</strain>
    </source>
</reference>
<protein>
    <recommendedName>
        <fullName evidence="3">DUF3990 domain-containing protein</fullName>
    </recommendedName>
</protein>
<keyword evidence="2" id="KW-1185">Reference proteome</keyword>
<name>A0A0V8IY69_9BACL</name>
<evidence type="ECO:0000313" key="2">
    <source>
        <dbReference type="Proteomes" id="UP000054099"/>
    </source>
</evidence>
<dbReference type="Pfam" id="PF13151">
    <property type="entry name" value="DUF3990"/>
    <property type="match status" value="1"/>
</dbReference>
<comment type="caution">
    <text evidence="1">The sequence shown here is derived from an EMBL/GenBank/DDBJ whole genome shotgun (WGS) entry which is preliminary data.</text>
</comment>